<keyword evidence="1" id="KW-0812">Transmembrane</keyword>
<dbReference type="STRING" id="435908.IDSA_07100"/>
<dbReference type="EMBL" id="JPER01000003">
    <property type="protein sequence ID" value="KFZ30843.1"/>
    <property type="molecule type" value="Genomic_DNA"/>
</dbReference>
<keyword evidence="1" id="KW-0472">Membrane</keyword>
<evidence type="ECO:0008006" key="4">
    <source>
        <dbReference type="Google" id="ProtNLM"/>
    </source>
</evidence>
<dbReference type="InterPro" id="IPR047928">
    <property type="entry name" value="Perm_prefix_1"/>
</dbReference>
<evidence type="ECO:0000313" key="3">
    <source>
        <dbReference type="Proteomes" id="UP000054363"/>
    </source>
</evidence>
<organism evidence="2 3">
    <name type="scientific">Pseudidiomarina salinarum</name>
    <dbReference type="NCBI Taxonomy" id="435908"/>
    <lineage>
        <taxon>Bacteria</taxon>
        <taxon>Pseudomonadati</taxon>
        <taxon>Pseudomonadota</taxon>
        <taxon>Gammaproteobacteria</taxon>
        <taxon>Alteromonadales</taxon>
        <taxon>Idiomarinaceae</taxon>
        <taxon>Pseudidiomarina</taxon>
    </lineage>
</organism>
<evidence type="ECO:0000256" key="1">
    <source>
        <dbReference type="SAM" id="Phobius"/>
    </source>
</evidence>
<feature type="transmembrane region" description="Helical" evidence="1">
    <location>
        <begin position="317"/>
        <end position="336"/>
    </location>
</feature>
<feature type="transmembrane region" description="Helical" evidence="1">
    <location>
        <begin position="425"/>
        <end position="443"/>
    </location>
</feature>
<dbReference type="Proteomes" id="UP000054363">
    <property type="component" value="Unassembled WGS sequence"/>
</dbReference>
<keyword evidence="1" id="KW-1133">Transmembrane helix</keyword>
<sequence length="446" mass="49435">MEARIEEWKTYLAKHAAIDGQDIDELEGHLRDQVDELRAAGLDEDEAFLVATKRIGNLNAVSREYAEVHSGRLWRNLVLADGVPGLNFSRELMAALLFAVAAAISIKLPALFGIGMEDDAGAWFYQRNITLFSLPFLGAFFIWKRELGFRGLQVLAIGILIAAVTMNVYPLEVSDSTAILAFIHLPLVFWFVIGVLYTGDWWQSQSRRMDFIRFSGEYAIYYVLIALGGAVLTAFTLGMFAFIDIDVEWLVQTWVIPCGAVGAVVIAAWLVEAKQAAIENMAPVLTRVFTPLFTILLMAFLITMSVTGKGFDLQREVLIGLDLMLVLVLGLVLYAVSSRDPAAPPGIFDLFQLLLVVAALLVDVLALLAIAGRISEMGFTPNRVAALGENLVLLVSLSGYAWLYLRFLRRQAGFTSLERWQTNYIPVYVIWALIVVVAFPPLFGFV</sequence>
<accession>A0A094L7W2</accession>
<comment type="caution">
    <text evidence="2">The sequence shown here is derived from an EMBL/GenBank/DDBJ whole genome shotgun (WGS) entry which is preliminary data.</text>
</comment>
<feature type="transmembrane region" description="Helical" evidence="1">
    <location>
        <begin position="219"/>
        <end position="243"/>
    </location>
</feature>
<keyword evidence="3" id="KW-1185">Reference proteome</keyword>
<feature type="transmembrane region" description="Helical" evidence="1">
    <location>
        <begin position="284"/>
        <end position="305"/>
    </location>
</feature>
<feature type="transmembrane region" description="Helical" evidence="1">
    <location>
        <begin position="92"/>
        <end position="112"/>
    </location>
</feature>
<gene>
    <name evidence="2" type="ORF">IDSA_07100</name>
</gene>
<dbReference type="eggNOG" id="ENOG502Z81H">
    <property type="taxonomic scope" value="Bacteria"/>
</dbReference>
<name>A0A094L7W2_9GAMM</name>
<reference evidence="2 3" key="1">
    <citation type="submission" date="2014-06" db="EMBL/GenBank/DDBJ databases">
        <title>The draft genome sequence of Idiomarina salinarum ISL-52.</title>
        <authorList>
            <person name="Du J."/>
            <person name="Shao Z."/>
        </authorList>
    </citation>
    <scope>NUCLEOTIDE SEQUENCE [LARGE SCALE GENOMIC DNA]</scope>
    <source>
        <strain evidence="2 3">ISL-52</strain>
    </source>
</reference>
<feature type="transmembrane region" description="Helical" evidence="1">
    <location>
        <begin position="384"/>
        <end position="405"/>
    </location>
</feature>
<proteinExistence type="predicted"/>
<feature type="transmembrane region" description="Helical" evidence="1">
    <location>
        <begin position="249"/>
        <end position="272"/>
    </location>
</feature>
<dbReference type="AlphaFoldDB" id="A0A094L7W2"/>
<feature type="transmembrane region" description="Helical" evidence="1">
    <location>
        <begin position="348"/>
        <end position="372"/>
    </location>
</feature>
<protein>
    <recommendedName>
        <fullName evidence="4">DUF4153 domain-containing protein</fullName>
    </recommendedName>
</protein>
<feature type="transmembrane region" description="Helical" evidence="1">
    <location>
        <begin position="124"/>
        <end position="142"/>
    </location>
</feature>
<feature type="transmembrane region" description="Helical" evidence="1">
    <location>
        <begin position="154"/>
        <end position="171"/>
    </location>
</feature>
<feature type="transmembrane region" description="Helical" evidence="1">
    <location>
        <begin position="177"/>
        <end position="198"/>
    </location>
</feature>
<dbReference type="NCBIfam" id="NF038403">
    <property type="entry name" value="perm_prefix_1"/>
    <property type="match status" value="1"/>
</dbReference>
<evidence type="ECO:0000313" key="2">
    <source>
        <dbReference type="EMBL" id="KFZ30843.1"/>
    </source>
</evidence>